<dbReference type="Pfam" id="PF17283">
    <property type="entry name" value="Zn_ribbon_SprT"/>
    <property type="match status" value="1"/>
</dbReference>
<reference evidence="3" key="1">
    <citation type="submission" date="2022-11" db="UniProtKB">
        <authorList>
            <consortium name="WormBaseParasite"/>
        </authorList>
    </citation>
    <scope>IDENTIFICATION</scope>
</reference>
<sequence>ADYAIRIFPSLPKIKVCHSYDIPTKYTYVCIDCDYRIHRHSKSLDTKRKVCGRCRGEFILVNNTKFQNRETNVGNGGVVGSDVVNNKKDNQVPVFAKFVKENYSTVKKEVGSTSTHKDIMSSLSQKFKTMKVTASTRIATICLDD</sequence>
<dbReference type="AlphaFoldDB" id="A0A915KY17"/>
<evidence type="ECO:0000313" key="2">
    <source>
        <dbReference type="Proteomes" id="UP000887565"/>
    </source>
</evidence>
<evidence type="ECO:0000313" key="3">
    <source>
        <dbReference type="WBParaSite" id="nRc.2.0.1.t43711-RA"/>
    </source>
</evidence>
<accession>A0A915KY17</accession>
<organism evidence="2 3">
    <name type="scientific">Romanomermis culicivorax</name>
    <name type="common">Nematode worm</name>
    <dbReference type="NCBI Taxonomy" id="13658"/>
    <lineage>
        <taxon>Eukaryota</taxon>
        <taxon>Metazoa</taxon>
        <taxon>Ecdysozoa</taxon>
        <taxon>Nematoda</taxon>
        <taxon>Enoplea</taxon>
        <taxon>Dorylaimia</taxon>
        <taxon>Mermithida</taxon>
        <taxon>Mermithoidea</taxon>
        <taxon>Mermithidae</taxon>
        <taxon>Romanomermis</taxon>
    </lineage>
</organism>
<feature type="domain" description="SprT-like zinc ribbon" evidence="1">
    <location>
        <begin position="24"/>
        <end position="60"/>
    </location>
</feature>
<dbReference type="Proteomes" id="UP000887565">
    <property type="component" value="Unplaced"/>
</dbReference>
<dbReference type="InterPro" id="IPR035240">
    <property type="entry name" value="SprT_Zn_ribbon"/>
</dbReference>
<dbReference type="PANTHER" id="PTHR23099:SF0">
    <property type="entry name" value="GERM CELL NUCLEAR ACIDIC PROTEIN"/>
    <property type="match status" value="1"/>
</dbReference>
<dbReference type="PANTHER" id="PTHR23099">
    <property type="entry name" value="TRANSCRIPTIONAL REGULATOR"/>
    <property type="match status" value="1"/>
</dbReference>
<evidence type="ECO:0000259" key="1">
    <source>
        <dbReference type="Pfam" id="PF17283"/>
    </source>
</evidence>
<name>A0A915KY17_ROMCU</name>
<keyword evidence="2" id="KW-1185">Reference proteome</keyword>
<dbReference type="OMA" id="MIFFLER"/>
<dbReference type="GO" id="GO:0005634">
    <property type="term" value="C:nucleus"/>
    <property type="evidence" value="ECO:0007669"/>
    <property type="project" value="TreeGrafter"/>
</dbReference>
<proteinExistence type="predicted"/>
<dbReference type="WBParaSite" id="nRc.2.0.1.t43711-RA">
    <property type="protein sequence ID" value="nRc.2.0.1.t43711-RA"/>
    <property type="gene ID" value="nRc.2.0.1.g43711"/>
</dbReference>
<protein>
    <submittedName>
        <fullName evidence="3">SprT-like zinc ribbon domain-containing protein</fullName>
    </submittedName>
</protein>